<proteinExistence type="predicted"/>
<accession>A0A5J4VBN3</accession>
<organism evidence="1 2">
    <name type="scientific">Streblomastix strix</name>
    <dbReference type="NCBI Taxonomy" id="222440"/>
    <lineage>
        <taxon>Eukaryota</taxon>
        <taxon>Metamonada</taxon>
        <taxon>Preaxostyla</taxon>
        <taxon>Oxymonadida</taxon>
        <taxon>Streblomastigidae</taxon>
        <taxon>Streblomastix</taxon>
    </lineage>
</organism>
<sequence length="60" mass="6857">MFIHTVIDADRVGVSAVDQFEILFLWLNIIIVNEEAQIQGGLSYPFNVILFTIIVDYLQT</sequence>
<feature type="non-terminal residue" evidence="1">
    <location>
        <position position="60"/>
    </location>
</feature>
<evidence type="ECO:0000313" key="2">
    <source>
        <dbReference type="Proteomes" id="UP000324800"/>
    </source>
</evidence>
<dbReference type="EMBL" id="SNRW01008168">
    <property type="protein sequence ID" value="KAA6379966.1"/>
    <property type="molecule type" value="Genomic_DNA"/>
</dbReference>
<dbReference type="AlphaFoldDB" id="A0A5J4VBN3"/>
<protein>
    <submittedName>
        <fullName evidence="1">Uncharacterized protein</fullName>
    </submittedName>
</protein>
<gene>
    <name evidence="1" type="ORF">EZS28_024505</name>
</gene>
<reference evidence="1 2" key="1">
    <citation type="submission" date="2019-03" db="EMBL/GenBank/DDBJ databases">
        <title>Single cell metagenomics reveals metabolic interactions within the superorganism composed of flagellate Streblomastix strix and complex community of Bacteroidetes bacteria on its surface.</title>
        <authorList>
            <person name="Treitli S.C."/>
            <person name="Kolisko M."/>
            <person name="Husnik F."/>
            <person name="Keeling P."/>
            <person name="Hampl V."/>
        </authorList>
    </citation>
    <scope>NUCLEOTIDE SEQUENCE [LARGE SCALE GENOMIC DNA]</scope>
    <source>
        <strain evidence="1">ST1C</strain>
    </source>
</reference>
<name>A0A5J4VBN3_9EUKA</name>
<comment type="caution">
    <text evidence="1">The sequence shown here is derived from an EMBL/GenBank/DDBJ whole genome shotgun (WGS) entry which is preliminary data.</text>
</comment>
<dbReference type="Proteomes" id="UP000324800">
    <property type="component" value="Unassembled WGS sequence"/>
</dbReference>
<evidence type="ECO:0000313" key="1">
    <source>
        <dbReference type="EMBL" id="KAA6379966.1"/>
    </source>
</evidence>